<organism evidence="6 7">
    <name type="scientific">Eumeta variegata</name>
    <name type="common">Bagworm moth</name>
    <name type="synonym">Eumeta japonica</name>
    <dbReference type="NCBI Taxonomy" id="151549"/>
    <lineage>
        <taxon>Eukaryota</taxon>
        <taxon>Metazoa</taxon>
        <taxon>Ecdysozoa</taxon>
        <taxon>Arthropoda</taxon>
        <taxon>Hexapoda</taxon>
        <taxon>Insecta</taxon>
        <taxon>Pterygota</taxon>
        <taxon>Neoptera</taxon>
        <taxon>Endopterygota</taxon>
        <taxon>Lepidoptera</taxon>
        <taxon>Glossata</taxon>
        <taxon>Ditrysia</taxon>
        <taxon>Tineoidea</taxon>
        <taxon>Psychidae</taxon>
        <taxon>Oiketicinae</taxon>
        <taxon>Eumeta</taxon>
    </lineage>
</organism>
<feature type="transmembrane region" description="Helical" evidence="5">
    <location>
        <begin position="280"/>
        <end position="303"/>
    </location>
</feature>
<evidence type="ECO:0000256" key="5">
    <source>
        <dbReference type="SAM" id="Phobius"/>
    </source>
</evidence>
<evidence type="ECO:0000256" key="4">
    <source>
        <dbReference type="ARBA" id="ARBA00023136"/>
    </source>
</evidence>
<dbReference type="Pfam" id="PF00335">
    <property type="entry name" value="Tetraspanin"/>
    <property type="match status" value="1"/>
</dbReference>
<dbReference type="OrthoDB" id="71600at2759"/>
<keyword evidence="2 5" id="KW-0812">Transmembrane</keyword>
<reference evidence="6 7" key="1">
    <citation type="journal article" date="2019" name="Commun. Biol.">
        <title>The bagworm genome reveals a unique fibroin gene that provides high tensile strength.</title>
        <authorList>
            <person name="Kono N."/>
            <person name="Nakamura H."/>
            <person name="Ohtoshi R."/>
            <person name="Tomita M."/>
            <person name="Numata K."/>
            <person name="Arakawa K."/>
        </authorList>
    </citation>
    <scope>NUCLEOTIDE SEQUENCE [LARGE SCALE GENOMIC DNA]</scope>
</reference>
<evidence type="ECO:0000256" key="3">
    <source>
        <dbReference type="ARBA" id="ARBA00022989"/>
    </source>
</evidence>
<evidence type="ECO:0000313" key="6">
    <source>
        <dbReference type="EMBL" id="GBP67922.1"/>
    </source>
</evidence>
<keyword evidence="4 5" id="KW-0472">Membrane</keyword>
<dbReference type="InterPro" id="IPR018499">
    <property type="entry name" value="Tetraspanin/Peripherin"/>
</dbReference>
<protein>
    <recommendedName>
        <fullName evidence="8">Tetraspanin</fullName>
    </recommendedName>
</protein>
<evidence type="ECO:0000256" key="2">
    <source>
        <dbReference type="ARBA" id="ARBA00022692"/>
    </source>
</evidence>
<gene>
    <name evidence="6" type="ORF">EVAR_97714_1</name>
</gene>
<comment type="caution">
    <text evidence="6">The sequence shown here is derived from an EMBL/GenBank/DDBJ whole genome shotgun (WGS) entry which is preliminary data.</text>
</comment>
<evidence type="ECO:0008006" key="8">
    <source>
        <dbReference type="Google" id="ProtNLM"/>
    </source>
</evidence>
<keyword evidence="7" id="KW-1185">Reference proteome</keyword>
<dbReference type="SUPFAM" id="SSF48652">
    <property type="entry name" value="Tetraspanin"/>
    <property type="match status" value="1"/>
</dbReference>
<evidence type="ECO:0000256" key="1">
    <source>
        <dbReference type="ARBA" id="ARBA00004141"/>
    </source>
</evidence>
<dbReference type="Gene3D" id="1.10.1450.10">
    <property type="entry name" value="Tetraspanin"/>
    <property type="match status" value="1"/>
</dbReference>
<evidence type="ECO:0000313" key="7">
    <source>
        <dbReference type="Proteomes" id="UP000299102"/>
    </source>
</evidence>
<dbReference type="GO" id="GO:0016020">
    <property type="term" value="C:membrane"/>
    <property type="evidence" value="ECO:0007669"/>
    <property type="project" value="UniProtKB-SubCell"/>
</dbReference>
<comment type="subcellular location">
    <subcellularLocation>
        <location evidence="1">Membrane</location>
        <topology evidence="1">Multi-pass membrane protein</topology>
    </subcellularLocation>
</comment>
<accession>A0A4C1XZD2</accession>
<dbReference type="EMBL" id="BGZK01000996">
    <property type="protein sequence ID" value="GBP67922.1"/>
    <property type="molecule type" value="Genomic_DNA"/>
</dbReference>
<dbReference type="Proteomes" id="UP000299102">
    <property type="component" value="Unassembled WGS sequence"/>
</dbReference>
<proteinExistence type="predicted"/>
<sequence>MVWHAQLVIMAGDHVARDGDAAGTRDANARTEVRGDKPKRKRFDCCECARNGLKLNERKILAVLILLLVTGCVTLIGLSVSGAIVIRSYSVGQSHRTAGLMLLGVTGALCLVLGIYAAVAPLEGERKALYLASILCRGTFDCNLIAVGLEISTALMILAMSQIALLCAVVIMTEESEIDIVRSLTLSFLMARAHSMSNIRLWATTQSDLGCCGLNDHRDYSSRGRRSPTEVPLPCCHAYDPTRSEILQSAVQKDCRAKGTYFKSGCKGPVLELFKETVDVISKVAICVIVLEVLTSVFGLLASRKSREASKERMAKKSTATNVIE</sequence>
<dbReference type="AlphaFoldDB" id="A0A4C1XZD2"/>
<feature type="transmembrane region" description="Helical" evidence="5">
    <location>
        <begin position="154"/>
        <end position="173"/>
    </location>
</feature>
<feature type="transmembrane region" description="Helical" evidence="5">
    <location>
        <begin position="60"/>
        <end position="86"/>
    </location>
</feature>
<keyword evidence="3 5" id="KW-1133">Transmembrane helix</keyword>
<name>A0A4C1XZD2_EUMVA</name>
<dbReference type="STRING" id="151549.A0A4C1XZD2"/>
<feature type="transmembrane region" description="Helical" evidence="5">
    <location>
        <begin position="98"/>
        <end position="122"/>
    </location>
</feature>
<dbReference type="InterPro" id="IPR008952">
    <property type="entry name" value="Tetraspanin_EC2_sf"/>
</dbReference>